<reference evidence="6" key="1">
    <citation type="submission" date="2018-06" db="EMBL/GenBank/DDBJ databases">
        <authorList>
            <person name="Zhirakovskaya E."/>
        </authorList>
    </citation>
    <scope>NUCLEOTIDE SEQUENCE</scope>
</reference>
<proteinExistence type="predicted"/>
<dbReference type="AlphaFoldDB" id="A0A3B1BZC8"/>
<keyword evidence="3" id="KW-0408">Iron</keyword>
<keyword evidence="6" id="KW-0560">Oxidoreductase</keyword>
<gene>
    <name evidence="6" type="ORF">MNBD_NITROSPINAE03-1723</name>
</gene>
<dbReference type="EC" id="1.3.99.15" evidence="6"/>
<feature type="domain" description="ATPase BadF/BadG/BcrA/BcrD type" evidence="5">
    <location>
        <begin position="67"/>
        <end position="253"/>
    </location>
</feature>
<evidence type="ECO:0000256" key="2">
    <source>
        <dbReference type="ARBA" id="ARBA00022723"/>
    </source>
</evidence>
<evidence type="ECO:0000256" key="4">
    <source>
        <dbReference type="ARBA" id="ARBA00023014"/>
    </source>
</evidence>
<dbReference type="InterPro" id="IPR043129">
    <property type="entry name" value="ATPase_NBD"/>
</dbReference>
<protein>
    <submittedName>
        <fullName evidence="6">Benzoyl-CoA reductase subunit BadG</fullName>
        <ecNumber evidence="6">1.3.99.15</ecNumber>
    </submittedName>
</protein>
<evidence type="ECO:0000256" key="1">
    <source>
        <dbReference type="ARBA" id="ARBA00001966"/>
    </source>
</evidence>
<dbReference type="NCBIfam" id="TIGR00241">
    <property type="entry name" value="CoA_E_activ"/>
    <property type="match status" value="1"/>
</dbReference>
<dbReference type="CDD" id="cd24109">
    <property type="entry name" value="ASKHA_NBD_YjiL-like"/>
    <property type="match status" value="1"/>
</dbReference>
<keyword evidence="2" id="KW-0479">Metal-binding</keyword>
<dbReference type="InterPro" id="IPR002731">
    <property type="entry name" value="ATPase_BadF"/>
</dbReference>
<name>A0A3B1BZC8_9ZZZZ</name>
<dbReference type="GO" id="GO:0051536">
    <property type="term" value="F:iron-sulfur cluster binding"/>
    <property type="evidence" value="ECO:0007669"/>
    <property type="project" value="UniProtKB-KW"/>
</dbReference>
<comment type="cofactor">
    <cofactor evidence="1">
        <name>[4Fe-4S] cluster</name>
        <dbReference type="ChEBI" id="CHEBI:49883"/>
    </cofactor>
</comment>
<evidence type="ECO:0000313" key="6">
    <source>
        <dbReference type="EMBL" id="VAX21172.1"/>
    </source>
</evidence>
<sequence>MSVVLAPTLGVDAGSREVKLAVSDGSTIVFKAHMDTIKFYIELKTGDGRLDIRKLSVLGQAPGYQRLVSTGYGRNNVKIAGGVSIPEIDAHVSGALFQTGLTDFTLVDLGGQDTKVVSVKGGMVDDFVMNDKCAAGSGRYLENIAHALDVSMSRLGQCNNDPAPLSNTCATFGESEVIELVSEGVEVEKILAGANRSVVLRLLPMVVKFRPKVIVATGGVAKNRAIREMLAEETGVEVIVPGDPQINGAIGCCLS</sequence>
<dbReference type="PANTHER" id="PTHR32329:SF5">
    <property type="entry name" value="ACTIVATOR OF 2-HYDROXYACYL-COA DEHYDRATASE"/>
    <property type="match status" value="1"/>
</dbReference>
<dbReference type="PANTHER" id="PTHR32329">
    <property type="entry name" value="BIFUNCTIONAL PROTEIN [INCLUDES 2-HYDROXYACYL-COA DEHYDRATASE (N-TER) AND ITS ACTIVATOR DOMAIN (C_TERM)-RELATED"/>
    <property type="match status" value="1"/>
</dbReference>
<dbReference type="InterPro" id="IPR051805">
    <property type="entry name" value="Dehydratase_Activator_Redct"/>
</dbReference>
<evidence type="ECO:0000256" key="3">
    <source>
        <dbReference type="ARBA" id="ARBA00023004"/>
    </source>
</evidence>
<dbReference type="GO" id="GO:0046872">
    <property type="term" value="F:metal ion binding"/>
    <property type="evidence" value="ECO:0007669"/>
    <property type="project" value="UniProtKB-KW"/>
</dbReference>
<dbReference type="EMBL" id="UOGB01000196">
    <property type="protein sequence ID" value="VAX21172.1"/>
    <property type="molecule type" value="Genomic_DNA"/>
</dbReference>
<dbReference type="GO" id="GO:0016491">
    <property type="term" value="F:oxidoreductase activity"/>
    <property type="evidence" value="ECO:0007669"/>
    <property type="project" value="UniProtKB-KW"/>
</dbReference>
<dbReference type="InterPro" id="IPR008275">
    <property type="entry name" value="CoA_E_activase_dom"/>
</dbReference>
<keyword evidence="4" id="KW-0411">Iron-sulfur</keyword>
<dbReference type="Pfam" id="PF01869">
    <property type="entry name" value="BcrAD_BadFG"/>
    <property type="match status" value="1"/>
</dbReference>
<evidence type="ECO:0000259" key="5">
    <source>
        <dbReference type="Pfam" id="PF01869"/>
    </source>
</evidence>
<dbReference type="SUPFAM" id="SSF53067">
    <property type="entry name" value="Actin-like ATPase domain"/>
    <property type="match status" value="1"/>
</dbReference>
<accession>A0A3B1BZC8</accession>
<dbReference type="Gene3D" id="3.30.420.40">
    <property type="match status" value="2"/>
</dbReference>
<organism evidence="6">
    <name type="scientific">hydrothermal vent metagenome</name>
    <dbReference type="NCBI Taxonomy" id="652676"/>
    <lineage>
        <taxon>unclassified sequences</taxon>
        <taxon>metagenomes</taxon>
        <taxon>ecological metagenomes</taxon>
    </lineage>
</organism>